<dbReference type="Proteomes" id="UP000078113">
    <property type="component" value="Unassembled WGS sequence"/>
</dbReference>
<feature type="region of interest" description="Disordered" evidence="1">
    <location>
        <begin position="82"/>
        <end position="146"/>
    </location>
</feature>
<feature type="compositionally biased region" description="Gly residues" evidence="1">
    <location>
        <begin position="279"/>
        <end position="318"/>
    </location>
</feature>
<reference evidence="2" key="2">
    <citation type="journal article" date="2019" name="IMA Fungus">
        <title>Genome sequencing and comparison of five Tilletia species to identify candidate genes for the detection of regulated species infecting wheat.</title>
        <authorList>
            <person name="Nguyen H.D.T."/>
            <person name="Sultana T."/>
            <person name="Kesanakurti P."/>
            <person name="Hambleton S."/>
        </authorList>
    </citation>
    <scope>NUCLEOTIDE SEQUENCE</scope>
    <source>
        <strain evidence="2">DAOMC 236422</strain>
    </source>
</reference>
<gene>
    <name evidence="2" type="ORF">A4X09_0g6912</name>
</gene>
<protein>
    <submittedName>
        <fullName evidence="2">Uncharacterized protein</fullName>
    </submittedName>
</protein>
<evidence type="ECO:0000313" key="3">
    <source>
        <dbReference type="Proteomes" id="UP000078113"/>
    </source>
</evidence>
<name>A0A8X7T1T4_9BASI</name>
<sequence>MTATSNSTPQTMLRMCTRIDPLSYLLFGSYDIRVDHRGLKCDGWLPVTGNIDALDDVERLKAVLNVCMLRVFQGIGKRPWRAHEAQNQRSLQQHRQGQGQGQGQRRGSGDGDEDEMEDLPEDDDGETNGPSSGPAGPPQQAEGGWAYRDPRDLSLSARESSELEGLTMGIAQILQAYYYFHQQQPGSQASTRPPTPSGGGGGHGDGFVHHSAPASVSGGAGSGFGFGGGRSGGRGGGNSTMPSSAYNSRPETPLSGQQWKGGAPGGGGGSASRGHHQQGFGGGGGGGYQHESGNRGGGGGGGGGGPSAGSGGGGGWWR</sequence>
<accession>A0A8X7T1T4</accession>
<feature type="compositionally biased region" description="Polar residues" evidence="1">
    <location>
        <begin position="239"/>
        <end position="250"/>
    </location>
</feature>
<feature type="compositionally biased region" description="Gly residues" evidence="1">
    <location>
        <begin position="262"/>
        <end position="271"/>
    </location>
</feature>
<organism evidence="2 3">
    <name type="scientific">Tilletia walkeri</name>
    <dbReference type="NCBI Taxonomy" id="117179"/>
    <lineage>
        <taxon>Eukaryota</taxon>
        <taxon>Fungi</taxon>
        <taxon>Dikarya</taxon>
        <taxon>Basidiomycota</taxon>
        <taxon>Ustilaginomycotina</taxon>
        <taxon>Exobasidiomycetes</taxon>
        <taxon>Tilletiales</taxon>
        <taxon>Tilletiaceae</taxon>
        <taxon>Tilletia</taxon>
    </lineage>
</organism>
<evidence type="ECO:0000313" key="2">
    <source>
        <dbReference type="EMBL" id="KAE8264630.1"/>
    </source>
</evidence>
<reference evidence="2" key="1">
    <citation type="submission" date="2016-04" db="EMBL/GenBank/DDBJ databases">
        <authorList>
            <person name="Nguyen H.D."/>
            <person name="Samba Siva P."/>
            <person name="Cullis J."/>
            <person name="Levesque C.A."/>
            <person name="Hambleton S."/>
        </authorList>
    </citation>
    <scope>NUCLEOTIDE SEQUENCE</scope>
    <source>
        <strain evidence="2">DAOMC 236422</strain>
    </source>
</reference>
<feature type="compositionally biased region" description="Gly residues" evidence="1">
    <location>
        <begin position="218"/>
        <end position="238"/>
    </location>
</feature>
<feature type="region of interest" description="Disordered" evidence="1">
    <location>
        <begin position="184"/>
        <end position="318"/>
    </location>
</feature>
<proteinExistence type="predicted"/>
<dbReference type="AlphaFoldDB" id="A0A8X7T1T4"/>
<feature type="compositionally biased region" description="Low complexity" evidence="1">
    <location>
        <begin position="129"/>
        <end position="144"/>
    </location>
</feature>
<dbReference type="EMBL" id="LWDG02000516">
    <property type="protein sequence ID" value="KAE8264630.1"/>
    <property type="molecule type" value="Genomic_DNA"/>
</dbReference>
<comment type="caution">
    <text evidence="2">The sequence shown here is derived from an EMBL/GenBank/DDBJ whole genome shotgun (WGS) entry which is preliminary data.</text>
</comment>
<keyword evidence="3" id="KW-1185">Reference proteome</keyword>
<feature type="compositionally biased region" description="Acidic residues" evidence="1">
    <location>
        <begin position="110"/>
        <end position="126"/>
    </location>
</feature>
<evidence type="ECO:0000256" key="1">
    <source>
        <dbReference type="SAM" id="MobiDB-lite"/>
    </source>
</evidence>
<feature type="compositionally biased region" description="Low complexity" evidence="1">
    <location>
        <begin position="88"/>
        <end position="97"/>
    </location>
</feature>